<feature type="domain" description="STAS" evidence="1">
    <location>
        <begin position="1"/>
        <end position="100"/>
    </location>
</feature>
<gene>
    <name evidence="2" type="ORF">A8C32_01480</name>
</gene>
<evidence type="ECO:0000313" key="2">
    <source>
        <dbReference type="EMBL" id="OEK08160.1"/>
    </source>
</evidence>
<dbReference type="RefSeq" id="WP_069829670.1">
    <property type="nucleotide sequence ID" value="NZ_MDJD01000034.1"/>
</dbReference>
<dbReference type="InterPro" id="IPR002645">
    <property type="entry name" value="STAS_dom"/>
</dbReference>
<dbReference type="Proteomes" id="UP000095713">
    <property type="component" value="Unassembled WGS sequence"/>
</dbReference>
<dbReference type="AlphaFoldDB" id="A0A1E5T9U8"/>
<dbReference type="PROSITE" id="PS50801">
    <property type="entry name" value="STAS"/>
    <property type="match status" value="1"/>
</dbReference>
<dbReference type="SUPFAM" id="SSF52091">
    <property type="entry name" value="SpoIIaa-like"/>
    <property type="match status" value="1"/>
</dbReference>
<dbReference type="InterPro" id="IPR036513">
    <property type="entry name" value="STAS_dom_sf"/>
</dbReference>
<organism evidence="2 3">
    <name type="scientific">Flavivirga aquatica</name>
    <dbReference type="NCBI Taxonomy" id="1849968"/>
    <lineage>
        <taxon>Bacteria</taxon>
        <taxon>Pseudomonadati</taxon>
        <taxon>Bacteroidota</taxon>
        <taxon>Flavobacteriia</taxon>
        <taxon>Flavobacteriales</taxon>
        <taxon>Flavobacteriaceae</taxon>
        <taxon>Flavivirga</taxon>
    </lineage>
</organism>
<evidence type="ECO:0000259" key="1">
    <source>
        <dbReference type="PROSITE" id="PS50801"/>
    </source>
</evidence>
<dbReference type="Pfam" id="PF01740">
    <property type="entry name" value="STAS"/>
    <property type="match status" value="1"/>
</dbReference>
<sequence length="100" mass="11657">MDFKIINNKGIFEIHGDFTNIQTNQVADYFSNLLDKYYEIIICLKQVDKIDNTAIKVIRSIAAKARRRSKILFVLGKENENITKQLKKANLNIYKNDYAN</sequence>
<dbReference type="OrthoDB" id="1163458at2"/>
<reference evidence="2 3" key="1">
    <citation type="submission" date="2016-05" db="EMBL/GenBank/DDBJ databases">
        <title>Draft Genome Sequence of Algibacter sp. Strain SK-16 Isolated from the Surface Water of Aburatsubo Inlet.</title>
        <authorList>
            <person name="Wong S.-K."/>
            <person name="Yoshizawa S."/>
            <person name="Nakajima Y."/>
            <person name="Ogura Y."/>
            <person name="Tetsuya H."/>
            <person name="Hamasaki K."/>
        </authorList>
    </citation>
    <scope>NUCLEOTIDE SEQUENCE [LARGE SCALE GENOMIC DNA]</scope>
    <source>
        <strain evidence="2 3">SK-16</strain>
    </source>
</reference>
<protein>
    <recommendedName>
        <fullName evidence="1">STAS domain-containing protein</fullName>
    </recommendedName>
</protein>
<accession>A0A1E5T9U8</accession>
<name>A0A1E5T9U8_9FLAO</name>
<proteinExistence type="predicted"/>
<dbReference type="EMBL" id="MDJD01000034">
    <property type="protein sequence ID" value="OEK08160.1"/>
    <property type="molecule type" value="Genomic_DNA"/>
</dbReference>
<evidence type="ECO:0000313" key="3">
    <source>
        <dbReference type="Proteomes" id="UP000095713"/>
    </source>
</evidence>
<dbReference type="STRING" id="1849968.A8C32_01480"/>
<comment type="caution">
    <text evidence="2">The sequence shown here is derived from an EMBL/GenBank/DDBJ whole genome shotgun (WGS) entry which is preliminary data.</text>
</comment>
<keyword evidence="3" id="KW-1185">Reference proteome</keyword>
<dbReference type="Gene3D" id="3.30.750.24">
    <property type="entry name" value="STAS domain"/>
    <property type="match status" value="1"/>
</dbReference>